<dbReference type="Gene3D" id="2.40.50.140">
    <property type="entry name" value="Nucleic acid-binding proteins"/>
    <property type="match status" value="1"/>
</dbReference>
<evidence type="ECO:0000256" key="5">
    <source>
        <dbReference type="ARBA" id="ARBA00022741"/>
    </source>
</evidence>
<dbReference type="Proteomes" id="UP000215027">
    <property type="component" value="Chromosome I"/>
</dbReference>
<keyword evidence="14" id="KW-1185">Reference proteome</keyword>
<comment type="similarity">
    <text evidence="10">Belongs to the TRAFAC class YlqF/YawG GTPase family. RsgA subfamily.</text>
</comment>
<organism evidence="13 14">
    <name type="scientific">Candidatus Promineifilum breve</name>
    <dbReference type="NCBI Taxonomy" id="1806508"/>
    <lineage>
        <taxon>Bacteria</taxon>
        <taxon>Bacillati</taxon>
        <taxon>Chloroflexota</taxon>
        <taxon>Ardenticatenia</taxon>
        <taxon>Candidatus Promineifilales</taxon>
        <taxon>Candidatus Promineifilaceae</taxon>
        <taxon>Candidatus Promineifilum</taxon>
    </lineage>
</organism>
<dbReference type="GO" id="GO:0042274">
    <property type="term" value="P:ribosomal small subunit biogenesis"/>
    <property type="evidence" value="ECO:0007669"/>
    <property type="project" value="UniProtKB-UniRule"/>
</dbReference>
<dbReference type="InterPro" id="IPR031944">
    <property type="entry name" value="RsgA_N"/>
</dbReference>
<evidence type="ECO:0000256" key="1">
    <source>
        <dbReference type="ARBA" id="ARBA00022490"/>
    </source>
</evidence>
<feature type="binding site" evidence="10">
    <location>
        <begin position="185"/>
        <end position="193"/>
    </location>
    <ligand>
        <name>GTP</name>
        <dbReference type="ChEBI" id="CHEBI:37565"/>
    </ligand>
</feature>
<dbReference type="GO" id="GO:0003924">
    <property type="term" value="F:GTPase activity"/>
    <property type="evidence" value="ECO:0007669"/>
    <property type="project" value="UniProtKB-UniRule"/>
</dbReference>
<evidence type="ECO:0000256" key="9">
    <source>
        <dbReference type="ARBA" id="ARBA00023134"/>
    </source>
</evidence>
<dbReference type="PANTHER" id="PTHR32120">
    <property type="entry name" value="SMALL RIBOSOMAL SUBUNIT BIOGENESIS GTPASE RSGA"/>
    <property type="match status" value="1"/>
</dbReference>
<dbReference type="GO" id="GO:0005525">
    <property type="term" value="F:GTP binding"/>
    <property type="evidence" value="ECO:0007669"/>
    <property type="project" value="UniProtKB-UniRule"/>
</dbReference>
<keyword evidence="7 10" id="KW-0862">Zinc</keyword>
<dbReference type="InterPro" id="IPR012340">
    <property type="entry name" value="NA-bd_OB-fold"/>
</dbReference>
<sequence>MNEGLIIKAQSGFFTVQPDGGGEPVICQIRGRLKQERLRTAIAAVGDRVTYTVNADGSGLIQSVAERHSALSRTRTIAGNDRNLQTDREQVLVANPDQVVFVFSVRNPAFSPRKLDRFLVVAEMNHLPAVICANKVDLVDAGEARAMFRPYEAIGYPVIHTSTLTGEGIDALRETLRGRISVLAGSSGVGKSSLLNAVQADLGLRVKQVSDTTGKGLHTTRHVELIPLDVGGYVADTPGIRSLALFDLEPEELDAYFREIGPLVDQCAFSDCTHTHEPNCAVRAAVEDGRVSFERYDSYLRLREEQQGLQDKKY</sequence>
<dbReference type="EC" id="3.6.1.-" evidence="10"/>
<dbReference type="Pfam" id="PF03193">
    <property type="entry name" value="RsgA_GTPase"/>
    <property type="match status" value="1"/>
</dbReference>
<dbReference type="InterPro" id="IPR030378">
    <property type="entry name" value="G_CP_dom"/>
</dbReference>
<dbReference type="PROSITE" id="PS51721">
    <property type="entry name" value="G_CP"/>
    <property type="match status" value="1"/>
</dbReference>
<comment type="cofactor">
    <cofactor evidence="10">
        <name>Zn(2+)</name>
        <dbReference type="ChEBI" id="CHEBI:29105"/>
    </cofactor>
    <text evidence="10">Binds 1 zinc ion per subunit.</text>
</comment>
<dbReference type="HAMAP" id="MF_01820">
    <property type="entry name" value="GTPase_RsgA"/>
    <property type="match status" value="1"/>
</dbReference>
<feature type="binding site" evidence="10">
    <location>
        <position position="272"/>
    </location>
    <ligand>
        <name>Zn(2+)</name>
        <dbReference type="ChEBI" id="CHEBI:29105"/>
    </ligand>
</feature>
<dbReference type="InterPro" id="IPR004881">
    <property type="entry name" value="Ribosome_biogen_GTPase_RsgA"/>
</dbReference>
<evidence type="ECO:0000256" key="6">
    <source>
        <dbReference type="ARBA" id="ARBA00022801"/>
    </source>
</evidence>
<dbReference type="RefSeq" id="WP_197699905.1">
    <property type="nucleotide sequence ID" value="NZ_LN890655.1"/>
</dbReference>
<dbReference type="PANTHER" id="PTHR32120:SF11">
    <property type="entry name" value="SMALL RIBOSOMAL SUBUNIT BIOGENESIS GTPASE RSGA 1, MITOCHONDRIAL-RELATED"/>
    <property type="match status" value="1"/>
</dbReference>
<dbReference type="NCBIfam" id="TIGR00157">
    <property type="entry name" value="ribosome small subunit-dependent GTPase A"/>
    <property type="match status" value="1"/>
</dbReference>
<feature type="binding site" evidence="10">
    <location>
        <position position="280"/>
    </location>
    <ligand>
        <name>Zn(2+)</name>
        <dbReference type="ChEBI" id="CHEBI:29105"/>
    </ligand>
</feature>
<evidence type="ECO:0000259" key="11">
    <source>
        <dbReference type="PROSITE" id="PS50936"/>
    </source>
</evidence>
<dbReference type="AlphaFoldDB" id="A0A160T121"/>
<keyword evidence="8 10" id="KW-0694">RNA-binding</keyword>
<dbReference type="KEGG" id="pbf:CFX0092_A1346"/>
<evidence type="ECO:0000256" key="3">
    <source>
        <dbReference type="ARBA" id="ARBA00022723"/>
    </source>
</evidence>
<keyword evidence="1 10" id="KW-0963">Cytoplasm</keyword>
<feature type="domain" description="EngC GTPase" evidence="11">
    <location>
        <begin position="94"/>
        <end position="241"/>
    </location>
</feature>
<evidence type="ECO:0000313" key="13">
    <source>
        <dbReference type="EMBL" id="CUS03224.2"/>
    </source>
</evidence>
<feature type="domain" description="CP-type G" evidence="12">
    <location>
        <begin position="84"/>
        <end position="243"/>
    </location>
</feature>
<keyword evidence="2 10" id="KW-0690">Ribosome biogenesis</keyword>
<dbReference type="Gene3D" id="1.10.40.50">
    <property type="entry name" value="Probable gtpase engc, domain 3"/>
    <property type="match status" value="1"/>
</dbReference>
<proteinExistence type="inferred from homology"/>
<dbReference type="Pfam" id="PF16745">
    <property type="entry name" value="RsgA_N"/>
    <property type="match status" value="1"/>
</dbReference>
<feature type="binding site" evidence="10">
    <location>
        <position position="267"/>
    </location>
    <ligand>
        <name>Zn(2+)</name>
        <dbReference type="ChEBI" id="CHEBI:29105"/>
    </ligand>
</feature>
<name>A0A160T121_9CHLR</name>
<dbReference type="InterPro" id="IPR027417">
    <property type="entry name" value="P-loop_NTPase"/>
</dbReference>
<keyword evidence="3 10" id="KW-0479">Metal-binding</keyword>
<evidence type="ECO:0000256" key="8">
    <source>
        <dbReference type="ARBA" id="ARBA00022884"/>
    </source>
</evidence>
<dbReference type="InterPro" id="IPR010914">
    <property type="entry name" value="RsgA_GTPase_dom"/>
</dbReference>
<evidence type="ECO:0000313" key="14">
    <source>
        <dbReference type="Proteomes" id="UP000215027"/>
    </source>
</evidence>
<keyword evidence="5 10" id="KW-0547">Nucleotide-binding</keyword>
<evidence type="ECO:0000256" key="10">
    <source>
        <dbReference type="HAMAP-Rule" id="MF_01820"/>
    </source>
</evidence>
<keyword evidence="6 10" id="KW-0378">Hydrolase</keyword>
<gene>
    <name evidence="10 13" type="primary">rsgA</name>
    <name evidence="13" type="ORF">CFX0092_A1346</name>
</gene>
<keyword evidence="4 10" id="KW-0699">rRNA-binding</keyword>
<evidence type="ECO:0000256" key="4">
    <source>
        <dbReference type="ARBA" id="ARBA00022730"/>
    </source>
</evidence>
<evidence type="ECO:0000259" key="12">
    <source>
        <dbReference type="PROSITE" id="PS51721"/>
    </source>
</evidence>
<dbReference type="GO" id="GO:0046872">
    <property type="term" value="F:metal ion binding"/>
    <property type="evidence" value="ECO:0007669"/>
    <property type="project" value="UniProtKB-KW"/>
</dbReference>
<accession>A0A160T121</accession>
<protein>
    <recommendedName>
        <fullName evidence="10">Small ribosomal subunit biogenesis GTPase RsgA</fullName>
        <ecNumber evidence="10">3.6.1.-</ecNumber>
    </recommendedName>
</protein>
<feature type="binding site" evidence="10">
    <location>
        <position position="274"/>
    </location>
    <ligand>
        <name>Zn(2+)</name>
        <dbReference type="ChEBI" id="CHEBI:29105"/>
    </ligand>
</feature>
<evidence type="ECO:0000256" key="7">
    <source>
        <dbReference type="ARBA" id="ARBA00022833"/>
    </source>
</evidence>
<dbReference type="EMBL" id="LN890655">
    <property type="protein sequence ID" value="CUS03224.2"/>
    <property type="molecule type" value="Genomic_DNA"/>
</dbReference>
<dbReference type="GO" id="GO:0005737">
    <property type="term" value="C:cytoplasm"/>
    <property type="evidence" value="ECO:0007669"/>
    <property type="project" value="UniProtKB-SubCell"/>
</dbReference>
<comment type="subunit">
    <text evidence="10">Monomer. Associates with 30S ribosomal subunit, binds 16S rRNA.</text>
</comment>
<dbReference type="CDD" id="cd01854">
    <property type="entry name" value="YjeQ_EngC"/>
    <property type="match status" value="1"/>
</dbReference>
<dbReference type="Gene3D" id="3.40.50.300">
    <property type="entry name" value="P-loop containing nucleotide triphosphate hydrolases"/>
    <property type="match status" value="1"/>
</dbReference>
<reference evidence="13" key="1">
    <citation type="submission" date="2016-01" db="EMBL/GenBank/DDBJ databases">
        <authorList>
            <person name="Mcilroy J.S."/>
            <person name="Karst M S."/>
            <person name="Albertsen M."/>
        </authorList>
    </citation>
    <scope>NUCLEOTIDE SEQUENCE</scope>
    <source>
        <strain evidence="13">Cfx-K</strain>
    </source>
</reference>
<comment type="function">
    <text evidence="10">One of several proteins that assist in the late maturation steps of the functional core of the 30S ribosomal subunit. Helps release RbfA from mature subunits. May play a role in the assembly of ribosomal proteins into the subunit. Circularly permuted GTPase that catalyzes slow GTP hydrolysis, GTPase activity is stimulated by the 30S ribosomal subunit.</text>
</comment>
<feature type="binding site" evidence="10">
    <location>
        <begin position="134"/>
        <end position="137"/>
    </location>
    <ligand>
        <name>GTP</name>
        <dbReference type="ChEBI" id="CHEBI:37565"/>
    </ligand>
</feature>
<dbReference type="SUPFAM" id="SSF52540">
    <property type="entry name" value="P-loop containing nucleoside triphosphate hydrolases"/>
    <property type="match status" value="1"/>
</dbReference>
<keyword evidence="9 10" id="KW-0342">GTP-binding</keyword>
<comment type="subcellular location">
    <subcellularLocation>
        <location evidence="10">Cytoplasm</location>
    </subcellularLocation>
</comment>
<dbReference type="PROSITE" id="PS50936">
    <property type="entry name" value="ENGC_GTPASE"/>
    <property type="match status" value="1"/>
</dbReference>
<dbReference type="GO" id="GO:0019843">
    <property type="term" value="F:rRNA binding"/>
    <property type="evidence" value="ECO:0007669"/>
    <property type="project" value="UniProtKB-KW"/>
</dbReference>
<evidence type="ECO:0000256" key="2">
    <source>
        <dbReference type="ARBA" id="ARBA00022517"/>
    </source>
</evidence>
<dbReference type="SUPFAM" id="SSF50249">
    <property type="entry name" value="Nucleic acid-binding proteins"/>
    <property type="match status" value="1"/>
</dbReference>